<dbReference type="EMBL" id="QZEY01000001">
    <property type="protein sequence ID" value="RJL35654.1"/>
    <property type="molecule type" value="Genomic_DNA"/>
</dbReference>
<comment type="caution">
    <text evidence="1">The sequence shown here is derived from an EMBL/GenBank/DDBJ whole genome shotgun (WGS) entry which is preliminary data.</text>
</comment>
<dbReference type="InterPro" id="IPR046042">
    <property type="entry name" value="DUF6000"/>
</dbReference>
<gene>
    <name evidence="1" type="ORF">D5H75_02380</name>
</gene>
<evidence type="ECO:0000313" key="2">
    <source>
        <dbReference type="Proteomes" id="UP000265768"/>
    </source>
</evidence>
<sequence length="208" mass="23092">MIMTQTTGGPYRELIDRYVIATPAPDSARYLRLLDGALLQSPDREQAEFLRALGRDARQITDADLRRLLLPGSDPNWRERLTAAWLAATDRRVQFREILAGLLNSDFTYAGQGYALALTRFGQPEDADILGAYLDRHLPQTHSYHDHDWVLGGLLHLDEALGTIQAGRFLVPGGPWSRHSSFPSDPVDCRARIAALIRCADRAMAAGA</sequence>
<protein>
    <submittedName>
        <fullName evidence="1">Uncharacterized protein</fullName>
    </submittedName>
</protein>
<evidence type="ECO:0000313" key="1">
    <source>
        <dbReference type="EMBL" id="RJL35654.1"/>
    </source>
</evidence>
<dbReference type="Proteomes" id="UP000265768">
    <property type="component" value="Unassembled WGS sequence"/>
</dbReference>
<accession>A0A3A4BK29</accession>
<proteinExistence type="predicted"/>
<name>A0A3A4BK29_9ACTN</name>
<reference evidence="1 2" key="1">
    <citation type="submission" date="2018-09" db="EMBL/GenBank/DDBJ databases">
        <title>YIM 75507 draft genome.</title>
        <authorList>
            <person name="Tang S."/>
            <person name="Feng Y."/>
        </authorList>
    </citation>
    <scope>NUCLEOTIDE SEQUENCE [LARGE SCALE GENOMIC DNA]</scope>
    <source>
        <strain evidence="1 2">YIM 75507</strain>
    </source>
</reference>
<organism evidence="1 2">
    <name type="scientific">Bailinhaonella thermotolerans</name>
    <dbReference type="NCBI Taxonomy" id="1070861"/>
    <lineage>
        <taxon>Bacteria</taxon>
        <taxon>Bacillati</taxon>
        <taxon>Actinomycetota</taxon>
        <taxon>Actinomycetes</taxon>
        <taxon>Streptosporangiales</taxon>
        <taxon>Streptosporangiaceae</taxon>
        <taxon>Bailinhaonella</taxon>
    </lineage>
</organism>
<dbReference type="AlphaFoldDB" id="A0A3A4BK29"/>
<keyword evidence="2" id="KW-1185">Reference proteome</keyword>
<dbReference type="Pfam" id="PF19463">
    <property type="entry name" value="DUF6000"/>
    <property type="match status" value="1"/>
</dbReference>